<reference evidence="3" key="1">
    <citation type="journal article" date="2019" name="PLoS Negl. Trop. Dis.">
        <title>Revisiting the worldwide diversity of Leptospira species in the environment.</title>
        <authorList>
            <person name="Vincent A.T."/>
            <person name="Schiettekatte O."/>
            <person name="Bourhy P."/>
            <person name="Veyrier F.J."/>
            <person name="Picardeau M."/>
        </authorList>
    </citation>
    <scope>NUCLEOTIDE SEQUENCE [LARGE SCALE GENOMIC DNA]</scope>
    <source>
        <strain evidence="3">201800295</strain>
    </source>
</reference>
<evidence type="ECO:0000256" key="1">
    <source>
        <dbReference type="SAM" id="MobiDB-lite"/>
    </source>
</evidence>
<keyword evidence="3" id="KW-1185">Reference proteome</keyword>
<protein>
    <submittedName>
        <fullName evidence="2">Uncharacterized protein</fullName>
    </submittedName>
</protein>
<organism evidence="2 3">
    <name type="scientific">Leptospira bouyouniensis</name>
    <dbReference type="NCBI Taxonomy" id="2484911"/>
    <lineage>
        <taxon>Bacteria</taxon>
        <taxon>Pseudomonadati</taxon>
        <taxon>Spirochaetota</taxon>
        <taxon>Spirochaetia</taxon>
        <taxon>Leptospirales</taxon>
        <taxon>Leptospiraceae</taxon>
        <taxon>Leptospira</taxon>
    </lineage>
</organism>
<name>A0ABY2LAE7_9LEPT</name>
<gene>
    <name evidence="2" type="ORF">EHQ10_05650</name>
</gene>
<dbReference type="Proteomes" id="UP000297617">
    <property type="component" value="Unassembled WGS sequence"/>
</dbReference>
<proteinExistence type="predicted"/>
<sequence>MAQAQLYILEGNESKPGDLRFLERTNTHVLLGNDSIGKKYSVSLNGDHAVGYHYSPFYDKYVQSNFGTEEVQNSFQDESGVIWHTGKNGFLLGCTFCVTDKNLGADSPETYFHINLDGTLAGISVPRDSDHVTLEGSYELGFFKGGFKLPKLSFPKISLPKVSLPKIKLPKFKLPKLQIPKIKMPKIDTSGISKSISSVGKNIGKIGSKIGKAVDTHMQKIGEVGTKIGEVATSIVDTGLNLVSNLAQGMGPGGGQAQPEEEQAGDPSQPGYEDEQGYTASDGMYYLHDGSGYMNPQTEEWFNMDGSPYGEVSQPSSYNEIGYQDANGYTAEDGMYYLNDGSGFLNPNTNEWFNMDGLPYGENLGFDLSSLTSLISSPAAGAALNTVIPGAGFALPLVSQLLTTGQNKANPTRTTVSIKAPPQKTAVQVTRQVAPPPPPARTAVASRNLSSTQSIEELIKSITQPQTPVKEESKDKTMYWMLGGLGAVYVGSQLLKGKRR</sequence>
<evidence type="ECO:0000313" key="2">
    <source>
        <dbReference type="EMBL" id="TGK53225.1"/>
    </source>
</evidence>
<feature type="region of interest" description="Disordered" evidence="1">
    <location>
        <begin position="421"/>
        <end position="448"/>
    </location>
</feature>
<evidence type="ECO:0000313" key="3">
    <source>
        <dbReference type="Proteomes" id="UP000297617"/>
    </source>
</evidence>
<accession>A0ABY2LAE7</accession>
<comment type="caution">
    <text evidence="2">The sequence shown here is derived from an EMBL/GenBank/DDBJ whole genome shotgun (WGS) entry which is preliminary data.</text>
</comment>
<dbReference type="EMBL" id="RQFD01000003">
    <property type="protein sequence ID" value="TGK53225.1"/>
    <property type="molecule type" value="Genomic_DNA"/>
</dbReference>
<feature type="region of interest" description="Disordered" evidence="1">
    <location>
        <begin position="247"/>
        <end position="278"/>
    </location>
</feature>
<dbReference type="RefSeq" id="WP_135753490.1">
    <property type="nucleotide sequence ID" value="NZ_RQFD01000003.1"/>
</dbReference>